<name>A0ABP1FS84_9CHLO</name>
<feature type="compositionally biased region" description="Polar residues" evidence="1">
    <location>
        <begin position="220"/>
        <end position="230"/>
    </location>
</feature>
<sequence length="284" mass="31640">MDEERLSQWRNYVGMVPASPAARNYRLGDIVVRNSRKKCLIPVGNLESWAAGDCKDYAASMLRDIHSACAAWTTDEFMTRVQEEAASMPVVSYLYRKTYNGEAVKVNFGFSGYDYMTSHNKKSSAALVSWLAKPKASATKAPQRSWHAVYYHALDQGWKPKNWKPNRLRAITEKGKGNLDNNRFYIITGMLVASAVPTKKHSNDSASAGVKPLPEAAPANFSQDDNQASQNGAPKVVAYHVIEVEYDTVSGKLQHVGRLHKPHQYDCLARDKKSYAPSKNSPLV</sequence>
<organism evidence="2 3">
    <name type="scientific">Coccomyxa viridis</name>
    <dbReference type="NCBI Taxonomy" id="1274662"/>
    <lineage>
        <taxon>Eukaryota</taxon>
        <taxon>Viridiplantae</taxon>
        <taxon>Chlorophyta</taxon>
        <taxon>core chlorophytes</taxon>
        <taxon>Trebouxiophyceae</taxon>
        <taxon>Trebouxiophyceae incertae sedis</taxon>
        <taxon>Coccomyxaceae</taxon>
        <taxon>Coccomyxa</taxon>
    </lineage>
</organism>
<evidence type="ECO:0000313" key="3">
    <source>
        <dbReference type="Proteomes" id="UP001497392"/>
    </source>
</evidence>
<feature type="region of interest" description="Disordered" evidence="1">
    <location>
        <begin position="201"/>
        <end position="230"/>
    </location>
</feature>
<reference evidence="2 3" key="1">
    <citation type="submission" date="2024-06" db="EMBL/GenBank/DDBJ databases">
        <authorList>
            <person name="Kraege A."/>
            <person name="Thomma B."/>
        </authorList>
    </citation>
    <scope>NUCLEOTIDE SEQUENCE [LARGE SCALE GENOMIC DNA]</scope>
</reference>
<protein>
    <submittedName>
        <fullName evidence="2">G3140 protein</fullName>
    </submittedName>
</protein>
<evidence type="ECO:0000256" key="1">
    <source>
        <dbReference type="SAM" id="MobiDB-lite"/>
    </source>
</evidence>
<keyword evidence="3" id="KW-1185">Reference proteome</keyword>
<evidence type="ECO:0000313" key="2">
    <source>
        <dbReference type="EMBL" id="CAL5221023.1"/>
    </source>
</evidence>
<proteinExistence type="predicted"/>
<gene>
    <name evidence="2" type="primary">g3140</name>
    <name evidence="2" type="ORF">VP750_LOCUS2682</name>
</gene>
<dbReference type="Proteomes" id="UP001497392">
    <property type="component" value="Unassembled WGS sequence"/>
</dbReference>
<comment type="caution">
    <text evidence="2">The sequence shown here is derived from an EMBL/GenBank/DDBJ whole genome shotgun (WGS) entry which is preliminary data.</text>
</comment>
<dbReference type="EMBL" id="CAXHTA020000004">
    <property type="protein sequence ID" value="CAL5221023.1"/>
    <property type="molecule type" value="Genomic_DNA"/>
</dbReference>
<accession>A0ABP1FS84</accession>